<dbReference type="Gene3D" id="2.170.130.10">
    <property type="entry name" value="TonB-dependent receptor, plug domain"/>
    <property type="match status" value="1"/>
</dbReference>
<dbReference type="PROSITE" id="PS52016">
    <property type="entry name" value="TONB_DEPENDENT_REC_3"/>
    <property type="match status" value="1"/>
</dbReference>
<dbReference type="PANTHER" id="PTHR47234">
    <property type="match status" value="1"/>
</dbReference>
<gene>
    <name evidence="13" type="ORF">SAMN05216490_0015</name>
</gene>
<dbReference type="PANTHER" id="PTHR47234:SF3">
    <property type="entry name" value="SECRETIN_TONB SHORT N-TERMINAL DOMAIN-CONTAINING PROTEIN"/>
    <property type="match status" value="1"/>
</dbReference>
<dbReference type="Pfam" id="PF13715">
    <property type="entry name" value="CarbopepD_reg_2"/>
    <property type="match status" value="1"/>
</dbReference>
<evidence type="ECO:0000313" key="14">
    <source>
        <dbReference type="Proteomes" id="UP000199679"/>
    </source>
</evidence>
<evidence type="ECO:0000313" key="13">
    <source>
        <dbReference type="EMBL" id="SDR82800.1"/>
    </source>
</evidence>
<dbReference type="InterPro" id="IPR012910">
    <property type="entry name" value="Plug_dom"/>
</dbReference>
<reference evidence="13 14" key="1">
    <citation type="submission" date="2016-10" db="EMBL/GenBank/DDBJ databases">
        <authorList>
            <person name="de Groot N.N."/>
        </authorList>
    </citation>
    <scope>NUCLEOTIDE SEQUENCE [LARGE SCALE GENOMIC DNA]</scope>
    <source>
        <strain evidence="13 14">MP1X4</strain>
    </source>
</reference>
<dbReference type="OrthoDB" id="9805434at2"/>
<keyword evidence="3 8" id="KW-1134">Transmembrane beta strand</keyword>
<dbReference type="InterPro" id="IPR036942">
    <property type="entry name" value="Beta-barrel_TonB_sf"/>
</dbReference>
<feature type="chain" id="PRO_5009254224" evidence="10">
    <location>
        <begin position="23"/>
        <end position="965"/>
    </location>
</feature>
<dbReference type="AlphaFoldDB" id="A0A1H1M805"/>
<evidence type="ECO:0000256" key="10">
    <source>
        <dbReference type="SAM" id="SignalP"/>
    </source>
</evidence>
<dbReference type="SUPFAM" id="SSF49464">
    <property type="entry name" value="Carboxypeptidase regulatory domain-like"/>
    <property type="match status" value="1"/>
</dbReference>
<sequence>MKLRLHLFLLGAFLSVCTPLFAQTLTGTVTSAGKPVEAGTVLAMPSAAGTSTNAAGAYSLSLKAGTYKVTFSAVGYEKKTVSVVITDGKNVLNVELPASSESLKEVVVLGNRGAGRTKVESPVPVDVVNISQVNQTTAKPDLMSQLNQQVPSFNYNKQSGGDGSDAIDFASLRGLGFDETLVLVNGKRRHQSAFVNEVGTRGRGNSGTDLNAIPEASIDHVEILRDGASAQYGSDAIAGVINIVLKKDTNHLTINAGFSGYNDQKYNTLNYSDPAAYYTGKKFDGQTFTLGADYGVAIGKNGGFLNVGGNYENEGKTFRDDPNGAISRERRAFGDGSVASGGGMYNMEIPIKGTNTVFYSFGGYNYKHSNVYAYTRSWNYDNGLRANPTKFPTDAAGNLIFVPGIMKIDAPAGAAYNPDNVYYDPQEDVYIKDMSAAFGFRGTTASKWDWDISDNTGRNDFHYFGDNTFNASLPYVAGQPIQTRFDDGGFNFLQNTANVDITKRFAHVAQGLQVSFGGEFRYERYQLYAGEPNSYIDGGAKLPGLGSKGQDTLYSKASGSEGYPGYTPSQATVASRTNEGFYAEGALDVTQQWLIDGAARVEHYSDFGGESSFKFATRYKLTDNFNLRGSISSGFRAPTLQQINFSNTNTNIVSGNLYYTTLVSTVSAAAKAAEIPKLTPETSVNYSLGFAWQPLHNLTVTVDGYDIKIKNRIVISGTYNTGDPALGNINTPGTINYILQAQNSQQAQFFANAVNTTNKGVDIVIDYKKRWGNSHFNALLAGNIQNLHIDQIHIPASLKKTPSDSASFFDDREQYFLKASAPAAKFTLNLEYGINKFAFGTHLTYYGDVKELGFGEVSPAPSAPDQYFPSVYLDGTTTPVPEIFNFSPKITTDLYVSYKIRKNIAWTLGVDNLFNVHPDTDLVKGSINPTSGTSSFGDSESGGPFEAVQMGFNGMRLYTKFTLNF</sequence>
<dbReference type="RefSeq" id="WP_091367511.1">
    <property type="nucleotide sequence ID" value="NZ_LT629740.1"/>
</dbReference>
<feature type="signal peptide" evidence="10">
    <location>
        <begin position="1"/>
        <end position="22"/>
    </location>
</feature>
<evidence type="ECO:0000256" key="7">
    <source>
        <dbReference type="ARBA" id="ARBA00023237"/>
    </source>
</evidence>
<evidence type="ECO:0000256" key="5">
    <source>
        <dbReference type="ARBA" id="ARBA00023077"/>
    </source>
</evidence>
<dbReference type="Gene3D" id="2.60.40.1120">
    <property type="entry name" value="Carboxypeptidase-like, regulatory domain"/>
    <property type="match status" value="1"/>
</dbReference>
<evidence type="ECO:0000256" key="6">
    <source>
        <dbReference type="ARBA" id="ARBA00023136"/>
    </source>
</evidence>
<keyword evidence="2 8" id="KW-0813">Transport</keyword>
<evidence type="ECO:0000259" key="11">
    <source>
        <dbReference type="Pfam" id="PF00593"/>
    </source>
</evidence>
<feature type="domain" description="TonB-dependent receptor-like beta-barrel" evidence="11">
    <location>
        <begin position="373"/>
        <end position="913"/>
    </location>
</feature>
<dbReference type="InterPro" id="IPR039426">
    <property type="entry name" value="TonB-dep_rcpt-like"/>
</dbReference>
<dbReference type="InterPro" id="IPR008969">
    <property type="entry name" value="CarboxyPept-like_regulatory"/>
</dbReference>
<keyword evidence="14" id="KW-1185">Reference proteome</keyword>
<organism evidence="13 14">
    <name type="scientific">Mucilaginibacter mallensis</name>
    <dbReference type="NCBI Taxonomy" id="652787"/>
    <lineage>
        <taxon>Bacteria</taxon>
        <taxon>Pseudomonadati</taxon>
        <taxon>Bacteroidota</taxon>
        <taxon>Sphingobacteriia</taxon>
        <taxon>Sphingobacteriales</taxon>
        <taxon>Sphingobacteriaceae</taxon>
        <taxon>Mucilaginibacter</taxon>
    </lineage>
</organism>
<keyword evidence="4 8" id="KW-0812">Transmembrane</keyword>
<evidence type="ECO:0000256" key="9">
    <source>
        <dbReference type="RuleBase" id="RU003357"/>
    </source>
</evidence>
<evidence type="ECO:0000256" key="3">
    <source>
        <dbReference type="ARBA" id="ARBA00022452"/>
    </source>
</evidence>
<proteinExistence type="inferred from homology"/>
<dbReference type="SUPFAM" id="SSF56935">
    <property type="entry name" value="Porins"/>
    <property type="match status" value="1"/>
</dbReference>
<dbReference type="GO" id="GO:0009279">
    <property type="term" value="C:cell outer membrane"/>
    <property type="evidence" value="ECO:0007669"/>
    <property type="project" value="UniProtKB-SubCell"/>
</dbReference>
<dbReference type="InterPro" id="IPR000531">
    <property type="entry name" value="Beta-barrel_TonB"/>
</dbReference>
<comment type="subcellular location">
    <subcellularLocation>
        <location evidence="1 8">Cell outer membrane</location>
        <topology evidence="1 8">Multi-pass membrane protein</topology>
    </subcellularLocation>
</comment>
<dbReference type="Pfam" id="PF00593">
    <property type="entry name" value="TonB_dep_Rec_b-barrel"/>
    <property type="match status" value="1"/>
</dbReference>
<evidence type="ECO:0000256" key="2">
    <source>
        <dbReference type="ARBA" id="ARBA00022448"/>
    </source>
</evidence>
<dbReference type="Proteomes" id="UP000199679">
    <property type="component" value="Chromosome I"/>
</dbReference>
<accession>A0A1H1M805</accession>
<keyword evidence="6 8" id="KW-0472">Membrane</keyword>
<name>A0A1H1M805_MUCMA</name>
<evidence type="ECO:0000256" key="1">
    <source>
        <dbReference type="ARBA" id="ARBA00004571"/>
    </source>
</evidence>
<comment type="similarity">
    <text evidence="8 9">Belongs to the TonB-dependent receptor family.</text>
</comment>
<keyword evidence="5 9" id="KW-0798">TonB box</keyword>
<dbReference type="Gene3D" id="2.40.170.20">
    <property type="entry name" value="TonB-dependent receptor, beta-barrel domain"/>
    <property type="match status" value="1"/>
</dbReference>
<keyword evidence="10" id="KW-0732">Signal</keyword>
<keyword evidence="7 8" id="KW-0998">Cell outer membrane</keyword>
<evidence type="ECO:0000259" key="12">
    <source>
        <dbReference type="Pfam" id="PF07715"/>
    </source>
</evidence>
<dbReference type="STRING" id="652787.SAMN05216490_0015"/>
<evidence type="ECO:0000256" key="4">
    <source>
        <dbReference type="ARBA" id="ARBA00022692"/>
    </source>
</evidence>
<evidence type="ECO:0000256" key="8">
    <source>
        <dbReference type="PROSITE-ProRule" id="PRU01360"/>
    </source>
</evidence>
<dbReference type="Pfam" id="PF07715">
    <property type="entry name" value="Plug"/>
    <property type="match status" value="1"/>
</dbReference>
<protein>
    <submittedName>
        <fullName evidence="13">Iron complex outermembrane recepter protein</fullName>
    </submittedName>
</protein>
<dbReference type="InterPro" id="IPR037066">
    <property type="entry name" value="Plug_dom_sf"/>
</dbReference>
<feature type="domain" description="TonB-dependent receptor plug" evidence="12">
    <location>
        <begin position="118"/>
        <end position="240"/>
    </location>
</feature>
<dbReference type="EMBL" id="LT629740">
    <property type="protein sequence ID" value="SDR82800.1"/>
    <property type="molecule type" value="Genomic_DNA"/>
</dbReference>